<reference evidence="2" key="1">
    <citation type="journal article" date="2022" name="bioRxiv">
        <title>Sequencing and chromosome-scale assembly of the giantPleurodeles waltlgenome.</title>
        <authorList>
            <person name="Brown T."/>
            <person name="Elewa A."/>
            <person name="Iarovenko S."/>
            <person name="Subramanian E."/>
            <person name="Araus A.J."/>
            <person name="Petzold A."/>
            <person name="Susuki M."/>
            <person name="Suzuki K.-i.T."/>
            <person name="Hayashi T."/>
            <person name="Toyoda A."/>
            <person name="Oliveira C."/>
            <person name="Osipova E."/>
            <person name="Leigh N.D."/>
            <person name="Simon A."/>
            <person name="Yun M.H."/>
        </authorList>
    </citation>
    <scope>NUCLEOTIDE SEQUENCE</scope>
    <source>
        <strain evidence="2">20211129_DDA</strain>
        <tissue evidence="2">Liver</tissue>
    </source>
</reference>
<feature type="region of interest" description="Disordered" evidence="1">
    <location>
        <begin position="1"/>
        <end position="92"/>
    </location>
</feature>
<dbReference type="EMBL" id="JANPWB010000003">
    <property type="protein sequence ID" value="KAJ1197291.1"/>
    <property type="molecule type" value="Genomic_DNA"/>
</dbReference>
<name>A0AAV7VA43_PLEWA</name>
<evidence type="ECO:0000313" key="3">
    <source>
        <dbReference type="Proteomes" id="UP001066276"/>
    </source>
</evidence>
<sequence length="104" mass="11250">MCQGSTTHRIRRGYDRAPADAVEELQGGRMGHASSTPKDLPGAKNDSHGTGGRASQLEDAEDVRSLDQEFLRRDHTLGGIKDHSPGEVPGLALEQYPRVRGFLG</sequence>
<keyword evidence="3" id="KW-1185">Reference proteome</keyword>
<dbReference type="Proteomes" id="UP001066276">
    <property type="component" value="Chromosome 2_1"/>
</dbReference>
<comment type="caution">
    <text evidence="2">The sequence shown here is derived from an EMBL/GenBank/DDBJ whole genome shotgun (WGS) entry which is preliminary data.</text>
</comment>
<gene>
    <name evidence="2" type="ORF">NDU88_001153</name>
</gene>
<evidence type="ECO:0000313" key="2">
    <source>
        <dbReference type="EMBL" id="KAJ1197291.1"/>
    </source>
</evidence>
<protein>
    <submittedName>
        <fullName evidence="2">Uncharacterized protein</fullName>
    </submittedName>
</protein>
<accession>A0AAV7VA43</accession>
<dbReference type="AlphaFoldDB" id="A0AAV7VA43"/>
<organism evidence="2 3">
    <name type="scientific">Pleurodeles waltl</name>
    <name type="common">Iberian ribbed newt</name>
    <dbReference type="NCBI Taxonomy" id="8319"/>
    <lineage>
        <taxon>Eukaryota</taxon>
        <taxon>Metazoa</taxon>
        <taxon>Chordata</taxon>
        <taxon>Craniata</taxon>
        <taxon>Vertebrata</taxon>
        <taxon>Euteleostomi</taxon>
        <taxon>Amphibia</taxon>
        <taxon>Batrachia</taxon>
        <taxon>Caudata</taxon>
        <taxon>Salamandroidea</taxon>
        <taxon>Salamandridae</taxon>
        <taxon>Pleurodelinae</taxon>
        <taxon>Pleurodeles</taxon>
    </lineage>
</organism>
<evidence type="ECO:0000256" key="1">
    <source>
        <dbReference type="SAM" id="MobiDB-lite"/>
    </source>
</evidence>
<feature type="compositionally biased region" description="Basic and acidic residues" evidence="1">
    <location>
        <begin position="62"/>
        <end position="85"/>
    </location>
</feature>
<proteinExistence type="predicted"/>